<gene>
    <name evidence="1" type="ORF">XENORESO_001860</name>
</gene>
<keyword evidence="2" id="KW-1185">Reference proteome</keyword>
<comment type="caution">
    <text evidence="1">The sequence shown here is derived from an EMBL/GenBank/DDBJ whole genome shotgun (WGS) entry which is preliminary data.</text>
</comment>
<evidence type="ECO:0000313" key="2">
    <source>
        <dbReference type="Proteomes" id="UP001444071"/>
    </source>
</evidence>
<dbReference type="Proteomes" id="UP001444071">
    <property type="component" value="Unassembled WGS sequence"/>
</dbReference>
<evidence type="ECO:0000313" key="1">
    <source>
        <dbReference type="EMBL" id="MEQ2258750.1"/>
    </source>
</evidence>
<reference evidence="1 2" key="1">
    <citation type="submission" date="2021-06" db="EMBL/GenBank/DDBJ databases">
        <authorList>
            <person name="Palmer J.M."/>
        </authorList>
    </citation>
    <scope>NUCLEOTIDE SEQUENCE [LARGE SCALE GENOMIC DNA]</scope>
    <source>
        <strain evidence="1 2">XR_2019</strain>
        <tissue evidence="1">Muscle</tissue>
    </source>
</reference>
<dbReference type="EMBL" id="JAHRIM010001315">
    <property type="protein sequence ID" value="MEQ2258750.1"/>
    <property type="molecule type" value="Genomic_DNA"/>
</dbReference>
<organism evidence="1 2">
    <name type="scientific">Xenotaenia resolanae</name>
    <dbReference type="NCBI Taxonomy" id="208358"/>
    <lineage>
        <taxon>Eukaryota</taxon>
        <taxon>Metazoa</taxon>
        <taxon>Chordata</taxon>
        <taxon>Craniata</taxon>
        <taxon>Vertebrata</taxon>
        <taxon>Euteleostomi</taxon>
        <taxon>Actinopterygii</taxon>
        <taxon>Neopterygii</taxon>
        <taxon>Teleostei</taxon>
        <taxon>Neoteleostei</taxon>
        <taxon>Acanthomorphata</taxon>
        <taxon>Ovalentaria</taxon>
        <taxon>Atherinomorphae</taxon>
        <taxon>Cyprinodontiformes</taxon>
        <taxon>Goodeidae</taxon>
        <taxon>Xenotaenia</taxon>
    </lineage>
</organism>
<proteinExistence type="predicted"/>
<sequence length="130" mass="14241">MEVPIGVSRGVGSWESILPPSPSLHMPGHLPPAAPSHCYSCRALGCECVIGVPRGLSISAVPWQPCPQFYYTTYNIFMTFTCRVLGVGALNGIKRECILLTSPLKVKLHVDIEGGSRHFFPCNNMHQHHS</sequence>
<name>A0ABV0VND7_9TELE</name>
<accession>A0ABV0VND7</accession>
<protein>
    <submittedName>
        <fullName evidence="1">Uncharacterized protein</fullName>
    </submittedName>
</protein>